<dbReference type="GO" id="GO:0070041">
    <property type="term" value="F:rRNA (uridine-C5-)-methyltransferase activity"/>
    <property type="evidence" value="ECO:0007669"/>
    <property type="project" value="TreeGrafter"/>
</dbReference>
<reference evidence="7 8" key="1">
    <citation type="submission" date="2015-04" db="EMBL/GenBank/DDBJ databases">
        <authorList>
            <person name="Syromyatnikov M.Y."/>
            <person name="Popov V.N."/>
        </authorList>
    </citation>
    <scope>NUCLEOTIDE SEQUENCE [LARGE SCALE GENOMIC DNA]</scope>
    <source>
        <strain evidence="7 8">CECT 5292</strain>
    </source>
</reference>
<dbReference type="InterPro" id="IPR010280">
    <property type="entry name" value="U5_MeTrfase_fam"/>
</dbReference>
<protein>
    <submittedName>
        <fullName evidence="7">23S rRNA (Uracil(1939)-C(5))-methyltransferase RlmD</fullName>
        <ecNumber evidence="7">2.1.1.190</ecNumber>
    </submittedName>
</protein>
<dbReference type="OrthoDB" id="9804590at2"/>
<dbReference type="Pfam" id="PF05958">
    <property type="entry name" value="tRNA_U5-meth_tr"/>
    <property type="match status" value="1"/>
</dbReference>
<gene>
    <name evidence="7" type="primary">rlmD</name>
    <name evidence="7" type="ORF">NIG5292_01178</name>
</gene>
<accession>A0A0U1NKB6</accession>
<keyword evidence="8" id="KW-1185">Reference proteome</keyword>
<dbReference type="InterPro" id="IPR012340">
    <property type="entry name" value="NA-bd_OB-fold"/>
</dbReference>
<evidence type="ECO:0000256" key="5">
    <source>
        <dbReference type="ARBA" id="ARBA00023014"/>
    </source>
</evidence>
<evidence type="ECO:0000313" key="8">
    <source>
        <dbReference type="Proteomes" id="UP000048949"/>
    </source>
</evidence>
<dbReference type="GO" id="GO:0070475">
    <property type="term" value="P:rRNA base methylation"/>
    <property type="evidence" value="ECO:0007669"/>
    <property type="project" value="TreeGrafter"/>
</dbReference>
<dbReference type="InterPro" id="IPR029063">
    <property type="entry name" value="SAM-dependent_MTases_sf"/>
</dbReference>
<evidence type="ECO:0000313" key="7">
    <source>
        <dbReference type="EMBL" id="CRK75135.1"/>
    </source>
</evidence>
<feature type="binding site" evidence="6">
    <location>
        <position position="336"/>
    </location>
    <ligand>
        <name>S-adenosyl-L-methionine</name>
        <dbReference type="ChEBI" id="CHEBI:59789"/>
    </ligand>
</feature>
<keyword evidence="1" id="KW-0004">4Fe-4S</keyword>
<keyword evidence="1" id="KW-0479">Metal-binding</keyword>
<dbReference type="SUPFAM" id="SSF53335">
    <property type="entry name" value="S-adenosyl-L-methionine-dependent methyltransferases"/>
    <property type="match status" value="1"/>
</dbReference>
<keyword evidence="3 6" id="KW-0808">Transferase</keyword>
<dbReference type="EC" id="2.1.1.190" evidence="7"/>
<dbReference type="EMBL" id="CVQV01000005">
    <property type="protein sequence ID" value="CRK75135.1"/>
    <property type="molecule type" value="Genomic_DNA"/>
</dbReference>
<proteinExistence type="inferred from homology"/>
<dbReference type="PANTHER" id="PTHR11061:SF49">
    <property type="entry name" value="23S RRNA (URACIL(1939)-C(5))-METHYLTRANSFERASE RLMD"/>
    <property type="match status" value="1"/>
</dbReference>
<dbReference type="PROSITE" id="PS51687">
    <property type="entry name" value="SAM_MT_RNA_M5U"/>
    <property type="match status" value="1"/>
</dbReference>
<dbReference type="CDD" id="cd02440">
    <property type="entry name" value="AdoMet_MTases"/>
    <property type="match status" value="1"/>
</dbReference>
<dbReference type="AlphaFoldDB" id="A0A0U1NKB6"/>
<organism evidence="7 8">
    <name type="scientific">Nereida ignava</name>
    <dbReference type="NCBI Taxonomy" id="282199"/>
    <lineage>
        <taxon>Bacteria</taxon>
        <taxon>Pseudomonadati</taxon>
        <taxon>Pseudomonadota</taxon>
        <taxon>Alphaproteobacteria</taxon>
        <taxon>Rhodobacterales</taxon>
        <taxon>Roseobacteraceae</taxon>
        <taxon>Nereida</taxon>
    </lineage>
</organism>
<evidence type="ECO:0000256" key="3">
    <source>
        <dbReference type="ARBA" id="ARBA00022679"/>
    </source>
</evidence>
<comment type="similarity">
    <text evidence="6">Belongs to the class I-like SAM-binding methyltransferase superfamily. RNA M5U methyltransferase family.</text>
</comment>
<feature type="binding site" evidence="6">
    <location>
        <position position="288"/>
    </location>
    <ligand>
        <name>S-adenosyl-L-methionine</name>
        <dbReference type="ChEBI" id="CHEBI:59789"/>
    </ligand>
</feature>
<feature type="binding site" evidence="6">
    <location>
        <position position="268"/>
    </location>
    <ligand>
        <name>S-adenosyl-L-methionine</name>
        <dbReference type="ChEBI" id="CHEBI:59789"/>
    </ligand>
</feature>
<evidence type="ECO:0000256" key="4">
    <source>
        <dbReference type="ARBA" id="ARBA00022691"/>
    </source>
</evidence>
<dbReference type="PANTHER" id="PTHR11061">
    <property type="entry name" value="RNA M5U METHYLTRANSFERASE"/>
    <property type="match status" value="1"/>
</dbReference>
<dbReference type="GO" id="GO:0051539">
    <property type="term" value="F:4 iron, 4 sulfur cluster binding"/>
    <property type="evidence" value="ECO:0007669"/>
    <property type="project" value="UniProtKB-KW"/>
</dbReference>
<dbReference type="STRING" id="282199.GCA_001049735_01177"/>
<keyword evidence="2 6" id="KW-0489">Methyltransferase</keyword>
<evidence type="ECO:0000256" key="6">
    <source>
        <dbReference type="PROSITE-ProRule" id="PRU01024"/>
    </source>
</evidence>
<sequence length="404" mass="43325">MAEVTIERLGHRGDGIAAGPIFVPRTLPGEVVKGDIDGQIMPKPAIQTPSDHRIKAPCSHYNSCGGCSLQHAHDDFVSSWKKEVVQSALASRGIERAVDAIHTSPAQSRRRAKLTGKRTKSGALVGFHGRASHTVLAVPNCKILHPDLLSLIPVLEQLTVEYGSRKGEVEFTATVTNTGIDLDVAGAKPAGPQEQAAVAQLTVRHGVVRLTWNGELLAMETPPQLTMGKAVVSPPSGAFLQATEHGQLALEAFIINNLVGAAKVADLFAGCGTFSLPMAAHAAVHAVEGEADMIDALAKGWRMASGLHSVTTEARDLFRRPLMPDELRKFDVVVLDPPRAGAEAQVQEIIESEVRKVVMISCSPVTFARDVEALTKAGFSLEKLEVVDQFRWSHHVEVSSVLTR</sequence>
<evidence type="ECO:0000256" key="1">
    <source>
        <dbReference type="ARBA" id="ARBA00022485"/>
    </source>
</evidence>
<dbReference type="RefSeq" id="WP_048598538.1">
    <property type="nucleotide sequence ID" value="NZ_CVPC01000005.1"/>
</dbReference>
<dbReference type="Gene3D" id="2.40.50.1070">
    <property type="match status" value="1"/>
</dbReference>
<name>A0A0U1NKB6_9RHOB</name>
<evidence type="ECO:0000256" key="2">
    <source>
        <dbReference type="ARBA" id="ARBA00022603"/>
    </source>
</evidence>
<dbReference type="Gene3D" id="2.40.50.140">
    <property type="entry name" value="Nucleic acid-binding proteins"/>
    <property type="match status" value="1"/>
</dbReference>
<dbReference type="Proteomes" id="UP000048949">
    <property type="component" value="Unassembled WGS sequence"/>
</dbReference>
<dbReference type="Gene3D" id="3.40.50.150">
    <property type="entry name" value="Vaccinia Virus protein VP39"/>
    <property type="match status" value="1"/>
</dbReference>
<feature type="binding site" evidence="6">
    <location>
        <position position="241"/>
    </location>
    <ligand>
        <name>S-adenosyl-L-methionine</name>
        <dbReference type="ChEBI" id="CHEBI:59789"/>
    </ligand>
</feature>
<feature type="active site" description="Nucleophile" evidence="6">
    <location>
        <position position="362"/>
    </location>
</feature>
<keyword evidence="5" id="KW-0411">Iron-sulfur</keyword>
<keyword evidence="1" id="KW-0408">Iron</keyword>
<keyword evidence="4 6" id="KW-0949">S-adenosyl-L-methionine</keyword>